<dbReference type="RefSeq" id="WP_155903813.1">
    <property type="nucleotide sequence ID" value="NZ_CP012914.1"/>
</dbReference>
<evidence type="ECO:0000313" key="2">
    <source>
        <dbReference type="EMBL" id="MDX5952430.1"/>
    </source>
</evidence>
<feature type="region of interest" description="Disordered" evidence="1">
    <location>
        <begin position="1"/>
        <end position="20"/>
    </location>
</feature>
<sequence>MRHPRATVQPDLFTPTQPTTVLPREVAQRLLPLLEQLLLEVLASETPTAEANDEQDHA</sequence>
<comment type="caution">
    <text evidence="2">The sequence shown here is derived from an EMBL/GenBank/DDBJ whole genome shotgun (WGS) entry which is preliminary data.</text>
</comment>
<protein>
    <recommendedName>
        <fullName evidence="4">IS256 family transposase</fullName>
    </recommendedName>
</protein>
<evidence type="ECO:0000313" key="3">
    <source>
        <dbReference type="Proteomes" id="UP001277471"/>
    </source>
</evidence>
<reference evidence="2 3" key="1">
    <citation type="submission" date="2023-11" db="EMBL/GenBank/DDBJ databases">
        <title>MicrobeMod: A computational toolkit for identifying prokaryotic methylation and restriction-modification with nanopore sequencing.</title>
        <authorList>
            <person name="Crits-Christoph A."/>
            <person name="Kang S.C."/>
            <person name="Lee H."/>
            <person name="Ostrov N."/>
        </authorList>
    </citation>
    <scope>NUCLEOTIDE SEQUENCE [LARGE SCALE GENOMIC DNA]</scope>
    <source>
        <strain evidence="2 3">ATCC 29145</strain>
    </source>
</reference>
<name>A0ABU4P4D3_AZOBR</name>
<evidence type="ECO:0008006" key="4">
    <source>
        <dbReference type="Google" id="ProtNLM"/>
    </source>
</evidence>
<dbReference type="Proteomes" id="UP001277471">
    <property type="component" value="Unassembled WGS sequence"/>
</dbReference>
<dbReference type="GeneID" id="56453706"/>
<gene>
    <name evidence="2" type="ORF">SIM66_14705</name>
</gene>
<accession>A0ABU4P4D3</accession>
<keyword evidence="3" id="KW-1185">Reference proteome</keyword>
<proteinExistence type="predicted"/>
<dbReference type="EMBL" id="JAWXYC010000004">
    <property type="protein sequence ID" value="MDX5952430.1"/>
    <property type="molecule type" value="Genomic_DNA"/>
</dbReference>
<organism evidence="2 3">
    <name type="scientific">Azospirillum brasilense</name>
    <dbReference type="NCBI Taxonomy" id="192"/>
    <lineage>
        <taxon>Bacteria</taxon>
        <taxon>Pseudomonadati</taxon>
        <taxon>Pseudomonadota</taxon>
        <taxon>Alphaproteobacteria</taxon>
        <taxon>Rhodospirillales</taxon>
        <taxon>Azospirillaceae</taxon>
        <taxon>Azospirillum</taxon>
    </lineage>
</organism>
<evidence type="ECO:0000256" key="1">
    <source>
        <dbReference type="SAM" id="MobiDB-lite"/>
    </source>
</evidence>